<reference evidence="3" key="2">
    <citation type="submission" date="2020-09" db="EMBL/GenBank/DDBJ databases">
        <authorList>
            <person name="Sun Q."/>
            <person name="Ohkuma M."/>
        </authorList>
    </citation>
    <scope>NUCLEOTIDE SEQUENCE</scope>
    <source>
        <strain evidence="3">JCM 18487</strain>
    </source>
</reference>
<dbReference type="SUPFAM" id="SSF51735">
    <property type="entry name" value="NAD(P)-binding Rossmann-fold domains"/>
    <property type="match status" value="1"/>
</dbReference>
<dbReference type="PRINTS" id="PR00081">
    <property type="entry name" value="GDHRDH"/>
</dbReference>
<keyword evidence="2" id="KW-0560">Oxidoreductase</keyword>
<dbReference type="Proteomes" id="UP000637695">
    <property type="component" value="Unassembled WGS sequence"/>
</dbReference>
<gene>
    <name evidence="3" type="ORF">GCM10010885_23370</name>
</gene>
<dbReference type="PRINTS" id="PR00080">
    <property type="entry name" value="SDRFAMILY"/>
</dbReference>
<sequence length="263" mass="28200">MDMGLAGKSVLVCASSRGLGFAIARRFAAEGARVAMVSRDEQRIAQAAADIRRETGNKDVWPFAADLTDPRQTQGMLDAVLAKTGGVDVLVNNVGGPVPGRFDDIADAAWYQGFDQVIMSAVRCIRGVLPHMRRQRWGRIVNVASSSIRQPVDDLILSNTLRAALHGLAKSLAIELGPDNILVNTLGPGRIRTQRVEALDARRAQLSGRDVREVEAEMARQIPLGRYGTPDEFAALAVFLGSAANGYITGQAILVDGGMVRAL</sequence>
<accession>A0A917NNF9</accession>
<name>A0A917NNF9_9BACL</name>
<organism evidence="3 4">
    <name type="scientific">Alicyclobacillus cellulosilyticus</name>
    <dbReference type="NCBI Taxonomy" id="1003997"/>
    <lineage>
        <taxon>Bacteria</taxon>
        <taxon>Bacillati</taxon>
        <taxon>Bacillota</taxon>
        <taxon>Bacilli</taxon>
        <taxon>Bacillales</taxon>
        <taxon>Alicyclobacillaceae</taxon>
        <taxon>Alicyclobacillus</taxon>
    </lineage>
</organism>
<dbReference type="AlphaFoldDB" id="A0A917NNF9"/>
<evidence type="ECO:0000313" key="3">
    <source>
        <dbReference type="EMBL" id="GGJ13408.1"/>
    </source>
</evidence>
<dbReference type="CDD" id="cd05344">
    <property type="entry name" value="BKR_like_SDR_like"/>
    <property type="match status" value="1"/>
</dbReference>
<dbReference type="GO" id="GO:0016491">
    <property type="term" value="F:oxidoreductase activity"/>
    <property type="evidence" value="ECO:0007669"/>
    <property type="project" value="UniProtKB-KW"/>
</dbReference>
<evidence type="ECO:0000313" key="4">
    <source>
        <dbReference type="Proteomes" id="UP000637695"/>
    </source>
</evidence>
<dbReference type="InterPro" id="IPR050259">
    <property type="entry name" value="SDR"/>
</dbReference>
<keyword evidence="4" id="KW-1185">Reference proteome</keyword>
<dbReference type="GO" id="GO:0008206">
    <property type="term" value="P:bile acid metabolic process"/>
    <property type="evidence" value="ECO:0007669"/>
    <property type="project" value="UniProtKB-ARBA"/>
</dbReference>
<dbReference type="PANTHER" id="PTHR42879:SF6">
    <property type="entry name" value="NADPH-DEPENDENT REDUCTASE BACG"/>
    <property type="match status" value="1"/>
</dbReference>
<evidence type="ECO:0000256" key="1">
    <source>
        <dbReference type="ARBA" id="ARBA00006484"/>
    </source>
</evidence>
<evidence type="ECO:0000256" key="2">
    <source>
        <dbReference type="ARBA" id="ARBA00023002"/>
    </source>
</evidence>
<reference evidence="3" key="1">
    <citation type="journal article" date="2014" name="Int. J. Syst. Evol. Microbiol.">
        <title>Complete genome sequence of Corynebacterium casei LMG S-19264T (=DSM 44701T), isolated from a smear-ripened cheese.</title>
        <authorList>
            <consortium name="US DOE Joint Genome Institute (JGI-PGF)"/>
            <person name="Walter F."/>
            <person name="Albersmeier A."/>
            <person name="Kalinowski J."/>
            <person name="Ruckert C."/>
        </authorList>
    </citation>
    <scope>NUCLEOTIDE SEQUENCE</scope>
    <source>
        <strain evidence="3">JCM 18487</strain>
    </source>
</reference>
<dbReference type="PANTHER" id="PTHR42879">
    <property type="entry name" value="3-OXOACYL-(ACYL-CARRIER-PROTEIN) REDUCTASE"/>
    <property type="match status" value="1"/>
</dbReference>
<dbReference type="Pfam" id="PF13561">
    <property type="entry name" value="adh_short_C2"/>
    <property type="match status" value="1"/>
</dbReference>
<dbReference type="InterPro" id="IPR036291">
    <property type="entry name" value="NAD(P)-bd_dom_sf"/>
</dbReference>
<dbReference type="Gene3D" id="3.40.50.720">
    <property type="entry name" value="NAD(P)-binding Rossmann-like Domain"/>
    <property type="match status" value="1"/>
</dbReference>
<dbReference type="EMBL" id="BMOY01000053">
    <property type="protein sequence ID" value="GGJ13408.1"/>
    <property type="molecule type" value="Genomic_DNA"/>
</dbReference>
<dbReference type="FunFam" id="3.40.50.720:FF:000084">
    <property type="entry name" value="Short-chain dehydrogenase reductase"/>
    <property type="match status" value="1"/>
</dbReference>
<protein>
    <submittedName>
        <fullName evidence="3">Oxidoreductase</fullName>
    </submittedName>
</protein>
<dbReference type="RefSeq" id="WP_188883321.1">
    <property type="nucleotide sequence ID" value="NZ_BMOY01000053.1"/>
</dbReference>
<proteinExistence type="inferred from homology"/>
<dbReference type="InterPro" id="IPR002347">
    <property type="entry name" value="SDR_fam"/>
</dbReference>
<comment type="similarity">
    <text evidence="1">Belongs to the short-chain dehydrogenases/reductases (SDR) family.</text>
</comment>
<comment type="caution">
    <text evidence="3">The sequence shown here is derived from an EMBL/GenBank/DDBJ whole genome shotgun (WGS) entry which is preliminary data.</text>
</comment>